<dbReference type="AlphaFoldDB" id="A0YBR5"/>
<protein>
    <recommendedName>
        <fullName evidence="1">DUF5610 domain-containing protein</fullName>
    </recommendedName>
</protein>
<evidence type="ECO:0000313" key="3">
    <source>
        <dbReference type="Proteomes" id="UP000004931"/>
    </source>
</evidence>
<sequence length="376" mass="40544">MPIPVIDLSDDGRNLLDDFQQKTNKVPVAYQIIPLGQRPSSQQSADTIISFIGGRLEALASSGADRETLESAFEQSVKGFQQGLKEAKNILQGVQMMSDEVSGGIDVTEQLVRDGLAQLRTQFLDSNQSTQTPSQPPQPAPALVSSVVNAYRQQSTEVTRYSQSTISADDNPAASNLRATAGDYAASYRRNDSIELSLRTRDGDLVTLSFSSDISTNRSSTFAGIQSENSSSAALTYQRAANVSSNFSMTVKGELDSGEMAALNNLLAEVSAVSDEFFNGDFDKAFEMAINFDMDGKEFSTMALDITRSTRATVTESYVGLAGQNSGQSSLTSNTAKLDSLVEKLLSMIEKSANFDQPQKLLTELLANSLAQKSLR</sequence>
<dbReference type="Proteomes" id="UP000004931">
    <property type="component" value="Unassembled WGS sequence"/>
</dbReference>
<name>A0YBR5_9GAMM</name>
<dbReference type="STRING" id="247633.GP2143_06075"/>
<evidence type="ECO:0000313" key="2">
    <source>
        <dbReference type="EMBL" id="EAW31995.1"/>
    </source>
</evidence>
<reference evidence="2 3" key="1">
    <citation type="journal article" date="2010" name="J. Bacteriol.">
        <title>Genome sequence of the oligotrophic marine Gammaproteobacterium HTCC2143, isolated from the Oregon Coast.</title>
        <authorList>
            <person name="Oh H.M."/>
            <person name="Kang I."/>
            <person name="Ferriera S."/>
            <person name="Giovannoni S.J."/>
            <person name="Cho J.C."/>
        </authorList>
    </citation>
    <scope>NUCLEOTIDE SEQUENCE [LARGE SCALE GENOMIC DNA]</scope>
    <source>
        <strain evidence="2 3">HTCC2143</strain>
    </source>
</reference>
<keyword evidence="3" id="KW-1185">Reference proteome</keyword>
<accession>A0YBR5</accession>
<feature type="domain" description="DUF5610" evidence="1">
    <location>
        <begin position="40"/>
        <end position="119"/>
    </location>
</feature>
<dbReference type="Pfam" id="PF18433">
    <property type="entry name" value="DUF5610"/>
    <property type="match status" value="1"/>
</dbReference>
<comment type="caution">
    <text evidence="2">The sequence shown here is derived from an EMBL/GenBank/DDBJ whole genome shotgun (WGS) entry which is preliminary data.</text>
</comment>
<organism evidence="2 3">
    <name type="scientific">marine gamma proteobacterium HTCC2143</name>
    <dbReference type="NCBI Taxonomy" id="247633"/>
    <lineage>
        <taxon>Bacteria</taxon>
        <taxon>Pseudomonadati</taxon>
        <taxon>Pseudomonadota</taxon>
        <taxon>Gammaproteobacteria</taxon>
        <taxon>Cellvibrionales</taxon>
        <taxon>Spongiibacteraceae</taxon>
        <taxon>BD1-7 clade</taxon>
    </lineage>
</organism>
<dbReference type="Gene3D" id="1.10.132.90">
    <property type="match status" value="1"/>
</dbReference>
<dbReference type="eggNOG" id="COG3170">
    <property type="taxonomic scope" value="Bacteria"/>
</dbReference>
<evidence type="ECO:0000259" key="1">
    <source>
        <dbReference type="Pfam" id="PF18433"/>
    </source>
</evidence>
<dbReference type="InterPro" id="IPR041651">
    <property type="entry name" value="DUF5610"/>
</dbReference>
<proteinExistence type="predicted"/>
<dbReference type="EMBL" id="AAVT01000002">
    <property type="protein sequence ID" value="EAW31995.1"/>
    <property type="molecule type" value="Genomic_DNA"/>
</dbReference>
<gene>
    <name evidence="2" type="ORF">GP2143_06075</name>
</gene>